<dbReference type="InterPro" id="IPR010539">
    <property type="entry name" value="BaxI_1-like"/>
</dbReference>
<proteinExistence type="predicted"/>
<keyword evidence="1" id="KW-0812">Transmembrane</keyword>
<dbReference type="RefSeq" id="WP_386410372.1">
    <property type="nucleotide sequence ID" value="NZ_JBHTJH010000017.1"/>
</dbReference>
<dbReference type="PANTHER" id="PTHR41282:SF1">
    <property type="entry name" value="CONSERVED TRANSMEMBRANE PROTEIN-RELATED"/>
    <property type="match status" value="1"/>
</dbReference>
<feature type="transmembrane region" description="Helical" evidence="1">
    <location>
        <begin position="148"/>
        <end position="169"/>
    </location>
</feature>
<feature type="transmembrane region" description="Helical" evidence="1">
    <location>
        <begin position="88"/>
        <end position="109"/>
    </location>
</feature>
<gene>
    <name evidence="2" type="ORF">ACFQ1M_16690</name>
</gene>
<keyword evidence="1" id="KW-1133">Transmembrane helix</keyword>
<sequence length="246" mass="28179">MAIFGLSTSNPAFTNHFWDRPSRKMGRMSIRGILIKSLFCLALTSITAGYTWKLFFEGANIKWYTNGGIIVSLICSVLISFKPQWAKWLVIIYALSKGFLLGGISAYVHKSFPGFPFQAVGMTLITFFVMLLLYSARIIKVTKQFKSVVISAAVTIFTIYIITWILRFFDIEVSFIRGTSWFAIGFNVIAAIVASLSLLLDFDYIERYRGRAPKEREWIATWGLLVTLIWLYVEILRLMRKLATRF</sequence>
<organism evidence="2 3">
    <name type="scientific">Sungkyunkwania multivorans</name>
    <dbReference type="NCBI Taxonomy" id="1173618"/>
    <lineage>
        <taxon>Bacteria</taxon>
        <taxon>Pseudomonadati</taxon>
        <taxon>Bacteroidota</taxon>
        <taxon>Flavobacteriia</taxon>
        <taxon>Flavobacteriales</taxon>
        <taxon>Flavobacteriaceae</taxon>
        <taxon>Sungkyunkwania</taxon>
    </lineage>
</organism>
<feature type="transmembrane region" description="Helical" evidence="1">
    <location>
        <begin position="220"/>
        <end position="239"/>
    </location>
</feature>
<feature type="transmembrane region" description="Helical" evidence="1">
    <location>
        <begin position="115"/>
        <end position="136"/>
    </location>
</feature>
<dbReference type="Pfam" id="PF12811">
    <property type="entry name" value="BaxI_1"/>
    <property type="match status" value="1"/>
</dbReference>
<evidence type="ECO:0000313" key="3">
    <source>
        <dbReference type="Proteomes" id="UP001596978"/>
    </source>
</evidence>
<protein>
    <submittedName>
        <fullName evidence="2">Bax inhibitor-1/YccA family protein</fullName>
    </submittedName>
</protein>
<feature type="transmembrane region" description="Helical" evidence="1">
    <location>
        <begin position="33"/>
        <end position="51"/>
    </location>
</feature>
<accession>A0ABW3D1A2</accession>
<dbReference type="Proteomes" id="UP001596978">
    <property type="component" value="Unassembled WGS sequence"/>
</dbReference>
<evidence type="ECO:0000313" key="2">
    <source>
        <dbReference type="EMBL" id="MFD0863855.1"/>
    </source>
</evidence>
<feature type="transmembrane region" description="Helical" evidence="1">
    <location>
        <begin position="63"/>
        <end position="81"/>
    </location>
</feature>
<reference evidence="3" key="1">
    <citation type="journal article" date="2019" name="Int. J. Syst. Evol. Microbiol.">
        <title>The Global Catalogue of Microorganisms (GCM) 10K type strain sequencing project: providing services to taxonomists for standard genome sequencing and annotation.</title>
        <authorList>
            <consortium name="The Broad Institute Genomics Platform"/>
            <consortium name="The Broad Institute Genome Sequencing Center for Infectious Disease"/>
            <person name="Wu L."/>
            <person name="Ma J."/>
        </authorList>
    </citation>
    <scope>NUCLEOTIDE SEQUENCE [LARGE SCALE GENOMIC DNA]</scope>
    <source>
        <strain evidence="3">CCUG 62952</strain>
    </source>
</reference>
<dbReference type="EMBL" id="JBHTJH010000017">
    <property type="protein sequence ID" value="MFD0863855.1"/>
    <property type="molecule type" value="Genomic_DNA"/>
</dbReference>
<dbReference type="PIRSF" id="PIRSF009160">
    <property type="entry name" value="UCP009160"/>
    <property type="match status" value="1"/>
</dbReference>
<dbReference type="PANTHER" id="PTHR41282">
    <property type="entry name" value="CONSERVED TRANSMEMBRANE PROTEIN-RELATED"/>
    <property type="match status" value="1"/>
</dbReference>
<comment type="caution">
    <text evidence="2">The sequence shown here is derived from an EMBL/GenBank/DDBJ whole genome shotgun (WGS) entry which is preliminary data.</text>
</comment>
<feature type="transmembrane region" description="Helical" evidence="1">
    <location>
        <begin position="181"/>
        <end position="200"/>
    </location>
</feature>
<keyword evidence="1" id="KW-0472">Membrane</keyword>
<evidence type="ECO:0000256" key="1">
    <source>
        <dbReference type="SAM" id="Phobius"/>
    </source>
</evidence>
<keyword evidence="3" id="KW-1185">Reference proteome</keyword>
<name>A0ABW3D1A2_9FLAO</name>